<dbReference type="EMBL" id="CP104311">
    <property type="protein sequence ID" value="WWF02650.1"/>
    <property type="molecule type" value="Genomic_DNA"/>
</dbReference>
<evidence type="ECO:0000256" key="3">
    <source>
        <dbReference type="ARBA" id="ARBA00023163"/>
    </source>
</evidence>
<dbReference type="Gene3D" id="3.40.50.2300">
    <property type="match status" value="1"/>
</dbReference>
<dbReference type="InterPro" id="IPR036388">
    <property type="entry name" value="WH-like_DNA-bd_sf"/>
</dbReference>
<dbReference type="CDD" id="cd06170">
    <property type="entry name" value="LuxR_C_like"/>
    <property type="match status" value="1"/>
</dbReference>
<dbReference type="Proteomes" id="UP001359308">
    <property type="component" value="Chromosome"/>
</dbReference>
<feature type="domain" description="Response regulatory" evidence="6">
    <location>
        <begin position="20"/>
        <end position="134"/>
    </location>
</feature>
<accession>A0ABZ2F8C5</accession>
<evidence type="ECO:0000259" key="6">
    <source>
        <dbReference type="PROSITE" id="PS50110"/>
    </source>
</evidence>
<keyword evidence="8" id="KW-1185">Reference proteome</keyword>
<dbReference type="PROSITE" id="PS50043">
    <property type="entry name" value="HTH_LUXR_2"/>
    <property type="match status" value="1"/>
</dbReference>
<name>A0ABZ2F8C5_METCP</name>
<feature type="domain" description="HTH luxR-type" evidence="5">
    <location>
        <begin position="150"/>
        <end position="215"/>
    </location>
</feature>
<dbReference type="InterPro" id="IPR016032">
    <property type="entry name" value="Sig_transdc_resp-reg_C-effctor"/>
</dbReference>
<organism evidence="7 8">
    <name type="scientific">Methylococcus capsulatus</name>
    <dbReference type="NCBI Taxonomy" id="414"/>
    <lineage>
        <taxon>Bacteria</taxon>
        <taxon>Pseudomonadati</taxon>
        <taxon>Pseudomonadota</taxon>
        <taxon>Gammaproteobacteria</taxon>
        <taxon>Methylococcales</taxon>
        <taxon>Methylococcaceae</taxon>
        <taxon>Methylococcus</taxon>
    </lineage>
</organism>
<keyword evidence="3" id="KW-0804">Transcription</keyword>
<feature type="modified residue" description="4-aspartylphosphate" evidence="4">
    <location>
        <position position="69"/>
    </location>
</feature>
<dbReference type="InterPro" id="IPR011006">
    <property type="entry name" value="CheY-like_superfamily"/>
</dbReference>
<dbReference type="InterPro" id="IPR001789">
    <property type="entry name" value="Sig_transdc_resp-reg_receiver"/>
</dbReference>
<dbReference type="Pfam" id="PF00072">
    <property type="entry name" value="Response_reg"/>
    <property type="match status" value="1"/>
</dbReference>
<protein>
    <submittedName>
        <fullName evidence="7">Response regulator</fullName>
    </submittedName>
</protein>
<dbReference type="PRINTS" id="PR00038">
    <property type="entry name" value="HTHLUXR"/>
</dbReference>
<sequence>MSTRPNIRNSSLHDGRMEVLVHIVDDHATVRDALKILVESEGLPARCFATGQDFLDYCTSDTRGCIVLDPQLSGISGLELQTALREKGIRLPFIFISGNSDVPAVAEAFRSGAFDFIEKPLENTCLLSRLKQAIALDLRTCEHRRRQAEAASQYARLSKREKEVLHCTVKGYSAKDTAKSLGISHRTVEIYRANVMRKMHAETLADLVRIALLLETD</sequence>
<evidence type="ECO:0000256" key="4">
    <source>
        <dbReference type="PROSITE-ProRule" id="PRU00169"/>
    </source>
</evidence>
<keyword evidence="2" id="KW-0238">DNA-binding</keyword>
<dbReference type="RefSeq" id="WP_198322985.1">
    <property type="nucleotide sequence ID" value="NZ_CP104311.1"/>
</dbReference>
<evidence type="ECO:0000256" key="1">
    <source>
        <dbReference type="ARBA" id="ARBA00023015"/>
    </source>
</evidence>
<dbReference type="PANTHER" id="PTHR44688">
    <property type="entry name" value="DNA-BINDING TRANSCRIPTIONAL ACTIVATOR DEVR_DOSR"/>
    <property type="match status" value="1"/>
</dbReference>
<keyword evidence="1" id="KW-0805">Transcription regulation</keyword>
<dbReference type="PROSITE" id="PS50110">
    <property type="entry name" value="RESPONSE_REGULATORY"/>
    <property type="match status" value="1"/>
</dbReference>
<dbReference type="PANTHER" id="PTHR44688:SF16">
    <property type="entry name" value="DNA-BINDING TRANSCRIPTIONAL ACTIVATOR DEVR_DOSR"/>
    <property type="match status" value="1"/>
</dbReference>
<evidence type="ECO:0000259" key="5">
    <source>
        <dbReference type="PROSITE" id="PS50043"/>
    </source>
</evidence>
<gene>
    <name evidence="7" type="ORF">N4J17_03280</name>
</gene>
<evidence type="ECO:0000313" key="7">
    <source>
        <dbReference type="EMBL" id="WWF02650.1"/>
    </source>
</evidence>
<reference evidence="7 8" key="1">
    <citation type="submission" date="2022-09" db="EMBL/GenBank/DDBJ databases">
        <authorList>
            <person name="Giprobiosintez L."/>
        </authorList>
    </citation>
    <scope>NUCLEOTIDE SEQUENCE [LARGE SCALE GENOMIC DNA]</scope>
    <source>
        <strain evidence="8">VKPM-B-12549 (GBS-15)</strain>
    </source>
</reference>
<keyword evidence="4" id="KW-0597">Phosphoprotein</keyword>
<dbReference type="Pfam" id="PF00196">
    <property type="entry name" value="GerE"/>
    <property type="match status" value="1"/>
</dbReference>
<dbReference type="Gene3D" id="1.10.10.10">
    <property type="entry name" value="Winged helix-like DNA-binding domain superfamily/Winged helix DNA-binding domain"/>
    <property type="match status" value="1"/>
</dbReference>
<dbReference type="SUPFAM" id="SSF52172">
    <property type="entry name" value="CheY-like"/>
    <property type="match status" value="1"/>
</dbReference>
<proteinExistence type="predicted"/>
<dbReference type="SMART" id="SM00421">
    <property type="entry name" value="HTH_LUXR"/>
    <property type="match status" value="1"/>
</dbReference>
<evidence type="ECO:0000256" key="2">
    <source>
        <dbReference type="ARBA" id="ARBA00023125"/>
    </source>
</evidence>
<dbReference type="InterPro" id="IPR000792">
    <property type="entry name" value="Tscrpt_reg_LuxR_C"/>
</dbReference>
<dbReference type="SMART" id="SM00448">
    <property type="entry name" value="REC"/>
    <property type="match status" value="1"/>
</dbReference>
<dbReference type="SUPFAM" id="SSF46894">
    <property type="entry name" value="C-terminal effector domain of the bipartite response regulators"/>
    <property type="match status" value="1"/>
</dbReference>
<evidence type="ECO:0000313" key="8">
    <source>
        <dbReference type="Proteomes" id="UP001359308"/>
    </source>
</evidence>